<dbReference type="InterPro" id="IPR050565">
    <property type="entry name" value="LYPA1-2/EST-like"/>
</dbReference>
<evidence type="ECO:0000313" key="4">
    <source>
        <dbReference type="EMBL" id="MBB2958605.1"/>
    </source>
</evidence>
<organism evidence="4 5">
    <name type="scientific">Pseudoclavibacter helvolus</name>
    <dbReference type="NCBI Taxonomy" id="255205"/>
    <lineage>
        <taxon>Bacteria</taxon>
        <taxon>Bacillati</taxon>
        <taxon>Actinomycetota</taxon>
        <taxon>Actinomycetes</taxon>
        <taxon>Micrococcales</taxon>
        <taxon>Microbacteriaceae</taxon>
        <taxon>Pseudoclavibacter</taxon>
    </lineage>
</organism>
<dbReference type="Pfam" id="PF02230">
    <property type="entry name" value="Abhydrolase_2"/>
    <property type="match status" value="1"/>
</dbReference>
<sequence>MSTASTGIDPTTLLWRGGDAADAGTSAVPIVVGLHGYGADGTDIFDLTRHMPGAFRYVSVPAPHVQPEGGREWFPLRFADPATGEVAVDADALVGVENGANEAADAVLALLDGLGVFSSGAPVALLGYSQGGIVAMQALRHRPSAFAGALLLSGLVAVGTVAGDAELAQTRPPVFWGRGDTDTVIPALAVEHTAAWLEAHVNAEIYVEAGLAHAVSETELQLMAAFLERVLA</sequence>
<keyword evidence="2" id="KW-0378">Hydrolase</keyword>
<dbReference type="Proteomes" id="UP000545286">
    <property type="component" value="Unassembled WGS sequence"/>
</dbReference>
<keyword evidence="5" id="KW-1185">Reference proteome</keyword>
<dbReference type="InterPro" id="IPR029058">
    <property type="entry name" value="AB_hydrolase_fold"/>
</dbReference>
<dbReference type="EMBL" id="JACHWJ010000004">
    <property type="protein sequence ID" value="MBB2958605.1"/>
    <property type="molecule type" value="Genomic_DNA"/>
</dbReference>
<evidence type="ECO:0000256" key="2">
    <source>
        <dbReference type="ARBA" id="ARBA00022801"/>
    </source>
</evidence>
<dbReference type="AlphaFoldDB" id="A0A7W4UQ81"/>
<proteinExistence type="inferred from homology"/>
<dbReference type="PANTHER" id="PTHR10655:SF17">
    <property type="entry name" value="LYSOPHOSPHOLIPASE-LIKE PROTEIN 1"/>
    <property type="match status" value="1"/>
</dbReference>
<comment type="similarity">
    <text evidence="1">Belongs to the AB hydrolase superfamily. AB hydrolase 2 family.</text>
</comment>
<name>A0A7W4UQ81_9MICO</name>
<evidence type="ECO:0000256" key="1">
    <source>
        <dbReference type="ARBA" id="ARBA00006499"/>
    </source>
</evidence>
<reference evidence="4 5" key="1">
    <citation type="submission" date="2020-08" db="EMBL/GenBank/DDBJ databases">
        <title>Sequencing the genomes of 1000 actinobacteria strains.</title>
        <authorList>
            <person name="Klenk H.-P."/>
        </authorList>
    </citation>
    <scope>NUCLEOTIDE SEQUENCE [LARGE SCALE GENOMIC DNA]</scope>
    <source>
        <strain evidence="4 5">DSM 20419</strain>
    </source>
</reference>
<accession>A0A7W4UQ81</accession>
<dbReference type="SUPFAM" id="SSF53474">
    <property type="entry name" value="alpha/beta-Hydrolases"/>
    <property type="match status" value="1"/>
</dbReference>
<dbReference type="RefSeq" id="WP_183625782.1">
    <property type="nucleotide sequence ID" value="NZ_JACHWJ010000004.1"/>
</dbReference>
<evidence type="ECO:0000259" key="3">
    <source>
        <dbReference type="Pfam" id="PF02230"/>
    </source>
</evidence>
<dbReference type="GO" id="GO:0016787">
    <property type="term" value="F:hydrolase activity"/>
    <property type="evidence" value="ECO:0007669"/>
    <property type="project" value="UniProtKB-KW"/>
</dbReference>
<evidence type="ECO:0000313" key="5">
    <source>
        <dbReference type="Proteomes" id="UP000545286"/>
    </source>
</evidence>
<gene>
    <name evidence="4" type="ORF">FHX72_002751</name>
</gene>
<comment type="caution">
    <text evidence="4">The sequence shown here is derived from an EMBL/GenBank/DDBJ whole genome shotgun (WGS) entry which is preliminary data.</text>
</comment>
<dbReference type="Gene3D" id="3.40.50.1820">
    <property type="entry name" value="alpha/beta hydrolase"/>
    <property type="match status" value="1"/>
</dbReference>
<dbReference type="PANTHER" id="PTHR10655">
    <property type="entry name" value="LYSOPHOSPHOLIPASE-RELATED"/>
    <property type="match status" value="1"/>
</dbReference>
<dbReference type="InterPro" id="IPR003140">
    <property type="entry name" value="PLipase/COase/thioEstase"/>
</dbReference>
<protein>
    <submittedName>
        <fullName evidence="4">Phospholipase/carboxylesterase</fullName>
    </submittedName>
</protein>
<feature type="domain" description="Phospholipase/carboxylesterase/thioesterase" evidence="3">
    <location>
        <begin position="27"/>
        <end position="229"/>
    </location>
</feature>